<dbReference type="InterPro" id="IPR001173">
    <property type="entry name" value="Glyco_trans_2-like"/>
</dbReference>
<protein>
    <submittedName>
        <fullName evidence="6">Glycosyltransferase</fullName>
    </submittedName>
</protein>
<accession>A0A562YHC3</accession>
<dbReference type="PANTHER" id="PTHR43685">
    <property type="entry name" value="GLYCOSYLTRANSFERASE"/>
    <property type="match status" value="1"/>
</dbReference>
<keyword evidence="4" id="KW-1133">Transmembrane helix</keyword>
<dbReference type="EMBL" id="SMZJ02000001">
    <property type="protein sequence ID" value="TWO34423.1"/>
    <property type="molecule type" value="Genomic_DNA"/>
</dbReference>
<comment type="similarity">
    <text evidence="1">Belongs to the glycosyltransferase 2 family.</text>
</comment>
<evidence type="ECO:0000313" key="6">
    <source>
        <dbReference type="EMBL" id="TWO34423.1"/>
    </source>
</evidence>
<dbReference type="Gene3D" id="3.90.550.10">
    <property type="entry name" value="Spore Coat Polysaccharide Biosynthesis Protein SpsA, Chain A"/>
    <property type="match status" value="1"/>
</dbReference>
<proteinExistence type="inferred from homology"/>
<dbReference type="GO" id="GO:0016757">
    <property type="term" value="F:glycosyltransferase activity"/>
    <property type="evidence" value="ECO:0007669"/>
    <property type="project" value="UniProtKB-KW"/>
</dbReference>
<evidence type="ECO:0000259" key="5">
    <source>
        <dbReference type="Pfam" id="PF00535"/>
    </source>
</evidence>
<dbReference type="InterPro" id="IPR050834">
    <property type="entry name" value="Glycosyltransf_2"/>
</dbReference>
<name>A0A562YHC3_9FLAO</name>
<keyword evidence="2" id="KW-0328">Glycosyltransferase</keyword>
<dbReference type="Pfam" id="PF00535">
    <property type="entry name" value="Glycos_transf_2"/>
    <property type="match status" value="1"/>
</dbReference>
<gene>
    <name evidence="6" type="ORF">E1J38_000810</name>
</gene>
<dbReference type="SUPFAM" id="SSF53448">
    <property type="entry name" value="Nucleotide-diphospho-sugar transferases"/>
    <property type="match status" value="1"/>
</dbReference>
<comment type="caution">
    <text evidence="6">The sequence shown here is derived from an EMBL/GenBank/DDBJ whole genome shotgun (WGS) entry which is preliminary data.</text>
</comment>
<keyword evidence="3 6" id="KW-0808">Transferase</keyword>
<dbReference type="AlphaFoldDB" id="A0A562YHC3"/>
<evidence type="ECO:0000256" key="2">
    <source>
        <dbReference type="ARBA" id="ARBA00022676"/>
    </source>
</evidence>
<keyword evidence="4" id="KW-0472">Membrane</keyword>
<organism evidence="6 7">
    <name type="scientific">Seonamhaeicola sediminis</name>
    <dbReference type="NCBI Taxonomy" id="2528206"/>
    <lineage>
        <taxon>Bacteria</taxon>
        <taxon>Pseudomonadati</taxon>
        <taxon>Bacteroidota</taxon>
        <taxon>Flavobacteriia</taxon>
        <taxon>Flavobacteriales</taxon>
        <taxon>Flavobacteriaceae</taxon>
    </lineage>
</organism>
<evidence type="ECO:0000256" key="4">
    <source>
        <dbReference type="SAM" id="Phobius"/>
    </source>
</evidence>
<feature type="domain" description="Glycosyltransferase 2-like" evidence="5">
    <location>
        <begin position="10"/>
        <end position="172"/>
    </location>
</feature>
<reference evidence="6 7" key="1">
    <citation type="submission" date="2019-07" db="EMBL/GenBank/DDBJ databases">
        <title>Seonamhaeicola sp. W255 draft genome.</title>
        <authorList>
            <person name="Zhang X.-Y."/>
            <person name="Zhang R."/>
            <person name="Zhong Y.-L."/>
            <person name="Du Z.-J."/>
        </authorList>
    </citation>
    <scope>NUCLEOTIDE SEQUENCE [LARGE SCALE GENOMIC DNA]</scope>
    <source>
        <strain evidence="6 7">W255</strain>
    </source>
</reference>
<feature type="transmembrane region" description="Helical" evidence="4">
    <location>
        <begin position="239"/>
        <end position="264"/>
    </location>
</feature>
<dbReference type="InterPro" id="IPR029044">
    <property type="entry name" value="Nucleotide-diphossugar_trans"/>
</dbReference>
<keyword evidence="7" id="KW-1185">Reference proteome</keyword>
<dbReference type="Proteomes" id="UP000295814">
    <property type="component" value="Unassembled WGS sequence"/>
</dbReference>
<evidence type="ECO:0000256" key="1">
    <source>
        <dbReference type="ARBA" id="ARBA00006739"/>
    </source>
</evidence>
<keyword evidence="4" id="KW-0812">Transmembrane</keyword>
<dbReference type="PANTHER" id="PTHR43685:SF5">
    <property type="entry name" value="GLYCOSYLTRANSFERASE EPSE-RELATED"/>
    <property type="match status" value="1"/>
</dbReference>
<dbReference type="OrthoDB" id="9815829at2"/>
<sequence>MSGVKNSIAVLLPHYNNCSGLRISLKSLQSEIQPFTLFVYDDGSNDFSYVERIISEFREFYDIRLKRNSKNLGITETLNRGLKHILECNTYEFIARLDAGDICVGSRFENQIRTFNIDKELGLVGSWVKFVDINRNKLFFFKPPSGYKELKRSMHSYNPFIHSSVMFRTDVVKAVGFYPTNYPALEDYAFFFKIIKKFKATVVEKTLVEYEYNPEGISIKRRGEQTKSRIKLLMNEYKFGLFTTIGLVRAFITFVLPFKLLLFFKKKFI</sequence>
<evidence type="ECO:0000313" key="7">
    <source>
        <dbReference type="Proteomes" id="UP000295814"/>
    </source>
</evidence>
<evidence type="ECO:0000256" key="3">
    <source>
        <dbReference type="ARBA" id="ARBA00022679"/>
    </source>
</evidence>